<dbReference type="Proteomes" id="UP001164705">
    <property type="component" value="Chromosome"/>
</dbReference>
<proteinExistence type="predicted"/>
<feature type="transmembrane region" description="Helical" evidence="1">
    <location>
        <begin position="73"/>
        <end position="92"/>
    </location>
</feature>
<reference evidence="3" key="1">
    <citation type="submission" date="2022-11" db="EMBL/GenBank/DDBJ databases">
        <title>Lacinutrix neustonica HL-RS19T sp. nov., isolated from the surface microlayer sample of brackish Lake Shihwa.</title>
        <authorList>
            <person name="Choi J.Y."/>
            <person name="Hwang C.Y."/>
        </authorList>
    </citation>
    <scope>NUCLEOTIDE SEQUENCE</scope>
    <source>
        <strain evidence="3">HL-RS19</strain>
    </source>
</reference>
<evidence type="ECO:0000256" key="1">
    <source>
        <dbReference type="SAM" id="Phobius"/>
    </source>
</evidence>
<keyword evidence="1" id="KW-0812">Transmembrane</keyword>
<accession>A0A9E8MZN9</accession>
<evidence type="ECO:0000313" key="4">
    <source>
        <dbReference type="Proteomes" id="UP001164705"/>
    </source>
</evidence>
<keyword evidence="1" id="KW-1133">Transmembrane helix</keyword>
<dbReference type="RefSeq" id="WP_267677785.1">
    <property type="nucleotide sequence ID" value="NZ_CP113088.1"/>
</dbReference>
<protein>
    <submittedName>
        <fullName evidence="3">2TM domain-containing protein</fullName>
    </submittedName>
</protein>
<keyword evidence="1" id="KW-0472">Membrane</keyword>
<dbReference type="InterPro" id="IPR025698">
    <property type="entry name" value="2TM_dom"/>
</dbReference>
<keyword evidence="4" id="KW-1185">Reference proteome</keyword>
<name>A0A9E8MZN9_9FLAO</name>
<feature type="transmembrane region" description="Helical" evidence="1">
    <location>
        <begin position="36"/>
        <end position="53"/>
    </location>
</feature>
<dbReference type="KEGG" id="lnu:N7U66_06420"/>
<dbReference type="Pfam" id="PF13239">
    <property type="entry name" value="2TM"/>
    <property type="match status" value="1"/>
</dbReference>
<feature type="domain" description="2TM" evidence="2">
    <location>
        <begin position="26"/>
        <end position="107"/>
    </location>
</feature>
<dbReference type="AlphaFoldDB" id="A0A9E8MZN9"/>
<sequence length="114" mass="13730">MRKYEIEPFEEADSKQNFEREEAYLRAKKKVDNIRGFYVHLVVYLLINIFLIVTITSNSDQPLFSFGTFSTPIFWGIGLFFHFLSVFGKNLIFGKAWEQRQIDKYMDDDKRRWE</sequence>
<gene>
    <name evidence="3" type="ORF">N7U66_06420</name>
</gene>
<dbReference type="EMBL" id="CP113088">
    <property type="protein sequence ID" value="WAC03209.1"/>
    <property type="molecule type" value="Genomic_DNA"/>
</dbReference>
<evidence type="ECO:0000259" key="2">
    <source>
        <dbReference type="Pfam" id="PF13239"/>
    </source>
</evidence>
<evidence type="ECO:0000313" key="3">
    <source>
        <dbReference type="EMBL" id="WAC03209.1"/>
    </source>
</evidence>
<organism evidence="3 4">
    <name type="scientific">Lacinutrix neustonica</name>
    <dbReference type="NCBI Taxonomy" id="2980107"/>
    <lineage>
        <taxon>Bacteria</taxon>
        <taxon>Pseudomonadati</taxon>
        <taxon>Bacteroidota</taxon>
        <taxon>Flavobacteriia</taxon>
        <taxon>Flavobacteriales</taxon>
        <taxon>Flavobacteriaceae</taxon>
        <taxon>Lacinutrix</taxon>
    </lineage>
</organism>